<reference evidence="1" key="1">
    <citation type="journal article" date="2019" name="Sci. Rep.">
        <title>Draft genome of Tanacetum cinerariifolium, the natural source of mosquito coil.</title>
        <authorList>
            <person name="Yamashiro T."/>
            <person name="Shiraishi A."/>
            <person name="Satake H."/>
            <person name="Nakayama K."/>
        </authorList>
    </citation>
    <scope>NUCLEOTIDE SEQUENCE</scope>
</reference>
<evidence type="ECO:0000313" key="1">
    <source>
        <dbReference type="EMBL" id="GEU70352.1"/>
    </source>
</evidence>
<comment type="caution">
    <text evidence="1">The sequence shown here is derived from an EMBL/GenBank/DDBJ whole genome shotgun (WGS) entry which is preliminary data.</text>
</comment>
<gene>
    <name evidence="1" type="ORF">Tci_042330</name>
</gene>
<accession>A0A6L2MCA1</accession>
<organism evidence="1">
    <name type="scientific">Tanacetum cinerariifolium</name>
    <name type="common">Dalmatian daisy</name>
    <name type="synonym">Chrysanthemum cinerariifolium</name>
    <dbReference type="NCBI Taxonomy" id="118510"/>
    <lineage>
        <taxon>Eukaryota</taxon>
        <taxon>Viridiplantae</taxon>
        <taxon>Streptophyta</taxon>
        <taxon>Embryophyta</taxon>
        <taxon>Tracheophyta</taxon>
        <taxon>Spermatophyta</taxon>
        <taxon>Magnoliopsida</taxon>
        <taxon>eudicotyledons</taxon>
        <taxon>Gunneridae</taxon>
        <taxon>Pentapetalae</taxon>
        <taxon>asterids</taxon>
        <taxon>campanulids</taxon>
        <taxon>Asterales</taxon>
        <taxon>Asteraceae</taxon>
        <taxon>Asteroideae</taxon>
        <taxon>Anthemideae</taxon>
        <taxon>Anthemidinae</taxon>
        <taxon>Tanacetum</taxon>
    </lineage>
</organism>
<sequence>MVDFFKASPLRYALTFKPTVYVSHIRQFWSIARIETTEEGTKILTTVDVDEPASLLRNVSQGEACPTNSGFIANQDRENIAKTSTMPHDSAPRVTSSVAAVEGGMQQTIDELTDFCTSLQRQHSELISKFEAQELEINRLKVRVKLLEDREGVAAERSGDDAQIKGRNLDEGEAAAERQVELLRFPLAVDQFPLLVPAAEVPTGSDVVPTANPVFATVIMVTPYRRRKGKEVMIARDAEVARIHVEEKLQSIFNRLDRSNETVAKYLQEYQQFASELPLERRIELISDLVRYQDNYAKLEDFIPMGSKEDAERLKRKCLSLEQKSVKKLKTSKEVTEEAKSPDEVPKEKVKEMMQLVPIEEGRIVGNKMHKAFPLSVIEFPVAEEVPTASEESSHCQKKRDATAKRIALLGKCPMITPRF</sequence>
<protein>
    <submittedName>
        <fullName evidence="1">Uncharacterized protein</fullName>
    </submittedName>
</protein>
<dbReference type="AlphaFoldDB" id="A0A6L2MCA1"/>
<name>A0A6L2MCA1_TANCI</name>
<dbReference type="EMBL" id="BKCJ010006097">
    <property type="protein sequence ID" value="GEU70352.1"/>
    <property type="molecule type" value="Genomic_DNA"/>
</dbReference>
<proteinExistence type="predicted"/>